<dbReference type="Proteomes" id="UP000053144">
    <property type="component" value="Chromosome 11"/>
</dbReference>
<feature type="transmembrane region" description="Helical" evidence="1">
    <location>
        <begin position="240"/>
        <end position="259"/>
    </location>
</feature>
<accession>A0A0L9VQV3</accession>
<dbReference type="InterPro" id="IPR011989">
    <property type="entry name" value="ARM-like"/>
</dbReference>
<keyword evidence="1" id="KW-0472">Membrane</keyword>
<protein>
    <submittedName>
        <fullName evidence="2">Uncharacterized protein</fullName>
    </submittedName>
</protein>
<evidence type="ECO:0000256" key="1">
    <source>
        <dbReference type="SAM" id="Phobius"/>
    </source>
</evidence>
<dbReference type="EMBL" id="CM003381">
    <property type="protein sequence ID" value="KOM57338.1"/>
    <property type="molecule type" value="Genomic_DNA"/>
</dbReference>
<name>A0A0L9VQV3_PHAAN</name>
<dbReference type="AlphaFoldDB" id="A0A0L9VQV3"/>
<evidence type="ECO:0000313" key="2">
    <source>
        <dbReference type="EMBL" id="KOM57338.1"/>
    </source>
</evidence>
<evidence type="ECO:0000313" key="3">
    <source>
        <dbReference type="Proteomes" id="UP000053144"/>
    </source>
</evidence>
<organism evidence="2 3">
    <name type="scientific">Phaseolus angularis</name>
    <name type="common">Azuki bean</name>
    <name type="synonym">Vigna angularis</name>
    <dbReference type="NCBI Taxonomy" id="3914"/>
    <lineage>
        <taxon>Eukaryota</taxon>
        <taxon>Viridiplantae</taxon>
        <taxon>Streptophyta</taxon>
        <taxon>Embryophyta</taxon>
        <taxon>Tracheophyta</taxon>
        <taxon>Spermatophyta</taxon>
        <taxon>Magnoliopsida</taxon>
        <taxon>eudicotyledons</taxon>
        <taxon>Gunneridae</taxon>
        <taxon>Pentapetalae</taxon>
        <taxon>rosids</taxon>
        <taxon>fabids</taxon>
        <taxon>Fabales</taxon>
        <taxon>Fabaceae</taxon>
        <taxon>Papilionoideae</taxon>
        <taxon>50 kb inversion clade</taxon>
        <taxon>NPAAA clade</taxon>
        <taxon>indigoferoid/millettioid clade</taxon>
        <taxon>Phaseoleae</taxon>
        <taxon>Vigna</taxon>
    </lineage>
</organism>
<gene>
    <name evidence="2" type="ORF">LR48_Vigan11g037100</name>
</gene>
<keyword evidence="1" id="KW-0812">Transmembrane</keyword>
<dbReference type="Gramene" id="KOM57338">
    <property type="protein sequence ID" value="KOM57338"/>
    <property type="gene ID" value="LR48_Vigan11g037100"/>
</dbReference>
<reference evidence="3" key="1">
    <citation type="journal article" date="2015" name="Proc. Natl. Acad. Sci. U.S.A.">
        <title>Genome sequencing of adzuki bean (Vigna angularis) provides insight into high starch and low fat accumulation and domestication.</title>
        <authorList>
            <person name="Yang K."/>
            <person name="Tian Z."/>
            <person name="Chen C."/>
            <person name="Luo L."/>
            <person name="Zhao B."/>
            <person name="Wang Z."/>
            <person name="Yu L."/>
            <person name="Li Y."/>
            <person name="Sun Y."/>
            <person name="Li W."/>
            <person name="Chen Y."/>
            <person name="Li Y."/>
            <person name="Zhang Y."/>
            <person name="Ai D."/>
            <person name="Zhao J."/>
            <person name="Shang C."/>
            <person name="Ma Y."/>
            <person name="Wu B."/>
            <person name="Wang M."/>
            <person name="Gao L."/>
            <person name="Sun D."/>
            <person name="Zhang P."/>
            <person name="Guo F."/>
            <person name="Wang W."/>
            <person name="Li Y."/>
            <person name="Wang J."/>
            <person name="Varshney R.K."/>
            <person name="Wang J."/>
            <person name="Ling H.Q."/>
            <person name="Wan P."/>
        </authorList>
    </citation>
    <scope>NUCLEOTIDE SEQUENCE</scope>
    <source>
        <strain evidence="3">cv. Jingnong 6</strain>
    </source>
</reference>
<keyword evidence="1" id="KW-1133">Transmembrane helix</keyword>
<dbReference type="Gene3D" id="1.25.10.10">
    <property type="entry name" value="Leucine-rich Repeat Variant"/>
    <property type="match status" value="1"/>
</dbReference>
<dbReference type="STRING" id="3914.A0A0L9VQV3"/>
<sequence length="261" mass="28130">MRTSAYNTAQYLSCYSATPVLLLCYASATQSKKSSSLLPQFVGKPFVEKLVPKPPPTPSSRTTIPLPFHFSFFLKLQAEHINHQIWVCAPDLYASPTNLEVFRRRISPEDLQPTVKICVDGLDSSLVAVKLSATAKLRLLAKNRADAGVAVPSLVPLLRCSDPWTQEHAVTALSQEDLQPTVKICIDGLRQNNQICVHGSEVVGGASGGGRERDGGQGKRWWCVNGGGGDSGGGGGQIRVFLMLIVAALGFAFGFSRVLHQ</sequence>
<proteinExistence type="predicted"/>